<evidence type="ECO:0000259" key="2">
    <source>
        <dbReference type="Pfam" id="PF24800"/>
    </source>
</evidence>
<feature type="transmembrane region" description="Helical" evidence="1">
    <location>
        <begin position="42"/>
        <end position="64"/>
    </location>
</feature>
<protein>
    <recommendedName>
        <fullName evidence="2">DUF7702 domain-containing protein</fullName>
    </recommendedName>
</protein>
<comment type="caution">
    <text evidence="3">The sequence shown here is derived from an EMBL/GenBank/DDBJ whole genome shotgun (WGS) entry which is preliminary data.</text>
</comment>
<keyword evidence="4" id="KW-1185">Reference proteome</keyword>
<feature type="transmembrane region" description="Helical" evidence="1">
    <location>
        <begin position="198"/>
        <end position="215"/>
    </location>
</feature>
<gene>
    <name evidence="3" type="ORF">D9757_014352</name>
</gene>
<feature type="domain" description="DUF7702" evidence="2">
    <location>
        <begin position="26"/>
        <end position="228"/>
    </location>
</feature>
<proteinExistence type="predicted"/>
<dbReference type="OrthoDB" id="5389493at2759"/>
<dbReference type="Proteomes" id="UP000518752">
    <property type="component" value="Unassembled WGS sequence"/>
</dbReference>
<dbReference type="InterPro" id="IPR056119">
    <property type="entry name" value="DUF7702"/>
</dbReference>
<evidence type="ECO:0000256" key="1">
    <source>
        <dbReference type="SAM" id="Phobius"/>
    </source>
</evidence>
<accession>A0A8H5CUI8</accession>
<sequence length="268" mass="29401">MSDPVNYAKLFGFHSIPAAAILAVGYLPVGVWFLFRLISRRSYLLFTITLFCFIRVGAFVLRIILIANTSLGENQTVFITDEVLFSTGFFGLLYGAYGLVVDRLEHRESSTDNPVTAGLRNRKLFHVALVIAVVMGIIGTIRATGNSPKGDGSTLRKASVVVFVVLTIVQALQTFSLVKAERSDPPEYRSKYIDHTIGARHGATIFVLISALLLVREVYSLATIGSVAKQNNEVTWYPFVALPEIVCVALYALPGIIPSPDSYTDLPR</sequence>
<keyword evidence="1" id="KW-0812">Transmembrane</keyword>
<feature type="transmembrane region" description="Helical" evidence="1">
    <location>
        <begin position="235"/>
        <end position="253"/>
    </location>
</feature>
<feature type="transmembrane region" description="Helical" evidence="1">
    <location>
        <begin position="12"/>
        <end position="35"/>
    </location>
</feature>
<feature type="transmembrane region" description="Helical" evidence="1">
    <location>
        <begin position="158"/>
        <end position="178"/>
    </location>
</feature>
<evidence type="ECO:0000313" key="4">
    <source>
        <dbReference type="Proteomes" id="UP000518752"/>
    </source>
</evidence>
<evidence type="ECO:0000313" key="3">
    <source>
        <dbReference type="EMBL" id="KAF5348227.1"/>
    </source>
</evidence>
<dbReference type="AlphaFoldDB" id="A0A8H5CUI8"/>
<keyword evidence="1" id="KW-0472">Membrane</keyword>
<feature type="transmembrane region" description="Helical" evidence="1">
    <location>
        <begin position="84"/>
        <end position="104"/>
    </location>
</feature>
<dbReference type="Pfam" id="PF24800">
    <property type="entry name" value="DUF7702"/>
    <property type="match status" value="1"/>
</dbReference>
<keyword evidence="1" id="KW-1133">Transmembrane helix</keyword>
<feature type="transmembrane region" description="Helical" evidence="1">
    <location>
        <begin position="124"/>
        <end position="143"/>
    </location>
</feature>
<name>A0A8H5CUI8_9AGAR</name>
<organism evidence="3 4">
    <name type="scientific">Collybiopsis confluens</name>
    <dbReference type="NCBI Taxonomy" id="2823264"/>
    <lineage>
        <taxon>Eukaryota</taxon>
        <taxon>Fungi</taxon>
        <taxon>Dikarya</taxon>
        <taxon>Basidiomycota</taxon>
        <taxon>Agaricomycotina</taxon>
        <taxon>Agaricomycetes</taxon>
        <taxon>Agaricomycetidae</taxon>
        <taxon>Agaricales</taxon>
        <taxon>Marasmiineae</taxon>
        <taxon>Omphalotaceae</taxon>
        <taxon>Collybiopsis</taxon>
    </lineage>
</organism>
<dbReference type="EMBL" id="JAACJN010000322">
    <property type="protein sequence ID" value="KAF5348227.1"/>
    <property type="molecule type" value="Genomic_DNA"/>
</dbReference>
<reference evidence="3 4" key="1">
    <citation type="journal article" date="2020" name="ISME J.">
        <title>Uncovering the hidden diversity of litter-decomposition mechanisms in mushroom-forming fungi.</title>
        <authorList>
            <person name="Floudas D."/>
            <person name="Bentzer J."/>
            <person name="Ahren D."/>
            <person name="Johansson T."/>
            <person name="Persson P."/>
            <person name="Tunlid A."/>
        </authorList>
    </citation>
    <scope>NUCLEOTIDE SEQUENCE [LARGE SCALE GENOMIC DNA]</scope>
    <source>
        <strain evidence="3 4">CBS 406.79</strain>
    </source>
</reference>